<sequence>MTRALVTILVVACLATCSSATSNKSDVLEPEYKIISDAIIVDLFRMGTAMLIVVGGCLLFRELALGTLSALETTEEEEEDGYKDRNDIYNFHRPSFYDYHRRRPYPRAMMGSVSLLTRVLNRYDSCSSKMITGKDSPSNQFLASLLAHTISTQRNSALAILGVEDVACRRRTVCELQRASSRMPILASLVQYMSPSISGLEFRKAQEAGAALEDCARLFYDCPKSPT</sequence>
<comment type="caution">
    <text evidence="2">The sequence shown here is derived from an EMBL/GenBank/DDBJ whole genome shotgun (WGS) entry which is preliminary data.</text>
</comment>
<proteinExistence type="predicted"/>
<feature type="non-terminal residue" evidence="2">
    <location>
        <position position="1"/>
    </location>
</feature>
<feature type="signal peptide" evidence="1">
    <location>
        <begin position="1"/>
        <end position="20"/>
    </location>
</feature>
<keyword evidence="3" id="KW-1185">Reference proteome</keyword>
<feature type="chain" id="PRO_5035252571" evidence="1">
    <location>
        <begin position="21"/>
        <end position="227"/>
    </location>
</feature>
<gene>
    <name evidence="2" type="ORF">Hamer_G006023</name>
</gene>
<protein>
    <submittedName>
        <fullName evidence="2">Uncharacterized protein</fullName>
    </submittedName>
</protein>
<evidence type="ECO:0000256" key="1">
    <source>
        <dbReference type="SAM" id="SignalP"/>
    </source>
</evidence>
<evidence type="ECO:0000313" key="3">
    <source>
        <dbReference type="Proteomes" id="UP000747542"/>
    </source>
</evidence>
<keyword evidence="1" id="KW-0732">Signal</keyword>
<dbReference type="Proteomes" id="UP000747542">
    <property type="component" value="Unassembled WGS sequence"/>
</dbReference>
<reference evidence="2" key="1">
    <citation type="journal article" date="2021" name="Sci. Adv.">
        <title>The American lobster genome reveals insights on longevity, neural, and immune adaptations.</title>
        <authorList>
            <person name="Polinski J.M."/>
            <person name="Zimin A.V."/>
            <person name="Clark K.F."/>
            <person name="Kohn A.B."/>
            <person name="Sadowski N."/>
            <person name="Timp W."/>
            <person name="Ptitsyn A."/>
            <person name="Khanna P."/>
            <person name="Romanova D.Y."/>
            <person name="Williams P."/>
            <person name="Greenwood S.J."/>
            <person name="Moroz L.L."/>
            <person name="Walt D.R."/>
            <person name="Bodnar A.G."/>
        </authorList>
    </citation>
    <scope>NUCLEOTIDE SEQUENCE</scope>
    <source>
        <strain evidence="2">GMGI-L3</strain>
    </source>
</reference>
<accession>A0A8J5JGI4</accession>
<dbReference type="AlphaFoldDB" id="A0A8J5JGI4"/>
<evidence type="ECO:0000313" key="2">
    <source>
        <dbReference type="EMBL" id="KAG7156299.1"/>
    </source>
</evidence>
<name>A0A8J5JGI4_HOMAM</name>
<organism evidence="2 3">
    <name type="scientific">Homarus americanus</name>
    <name type="common">American lobster</name>
    <dbReference type="NCBI Taxonomy" id="6706"/>
    <lineage>
        <taxon>Eukaryota</taxon>
        <taxon>Metazoa</taxon>
        <taxon>Ecdysozoa</taxon>
        <taxon>Arthropoda</taxon>
        <taxon>Crustacea</taxon>
        <taxon>Multicrustacea</taxon>
        <taxon>Malacostraca</taxon>
        <taxon>Eumalacostraca</taxon>
        <taxon>Eucarida</taxon>
        <taxon>Decapoda</taxon>
        <taxon>Pleocyemata</taxon>
        <taxon>Astacidea</taxon>
        <taxon>Nephropoidea</taxon>
        <taxon>Nephropidae</taxon>
        <taxon>Homarus</taxon>
    </lineage>
</organism>
<dbReference type="EMBL" id="JAHLQT010039184">
    <property type="protein sequence ID" value="KAG7156299.1"/>
    <property type="molecule type" value="Genomic_DNA"/>
</dbReference>